<evidence type="ECO:0000256" key="5">
    <source>
        <dbReference type="ARBA" id="ARBA00022645"/>
    </source>
</evidence>
<evidence type="ECO:0000256" key="1">
    <source>
        <dbReference type="ARBA" id="ARBA00004370"/>
    </source>
</evidence>
<comment type="catalytic activity">
    <reaction evidence="16">
        <text>Preferential cleavage: (Ac)2-L-Lys-D-Ala-|-D-Ala. Also transpeptidation of peptidyl-alanyl moieties that are N-acyl substituents of D-alanine.</text>
        <dbReference type="EC" id="3.4.16.4"/>
    </reaction>
</comment>
<evidence type="ECO:0000259" key="18">
    <source>
        <dbReference type="Pfam" id="PF03717"/>
    </source>
</evidence>
<evidence type="ECO:0000256" key="8">
    <source>
        <dbReference type="ARBA" id="ARBA00022801"/>
    </source>
</evidence>
<dbReference type="PANTHER" id="PTHR30627">
    <property type="entry name" value="PEPTIDOGLYCAN D,D-TRANSPEPTIDASE"/>
    <property type="match status" value="1"/>
</dbReference>
<dbReference type="SUPFAM" id="SSF56601">
    <property type="entry name" value="beta-lactamase/transpeptidase-like"/>
    <property type="match status" value="1"/>
</dbReference>
<evidence type="ECO:0000256" key="13">
    <source>
        <dbReference type="ARBA" id="ARBA00023210"/>
    </source>
</evidence>
<keyword evidence="2 16" id="KW-1003">Cell membrane</keyword>
<evidence type="ECO:0000313" key="20">
    <source>
        <dbReference type="Proteomes" id="UP001222030"/>
    </source>
</evidence>
<dbReference type="RefSeq" id="WP_272770986.1">
    <property type="nucleotide sequence ID" value="NZ_JAQQLE010000002.1"/>
</dbReference>
<dbReference type="Proteomes" id="UP001222030">
    <property type="component" value="Unassembled WGS sequence"/>
</dbReference>
<dbReference type="Pfam" id="PF00905">
    <property type="entry name" value="Transpeptidase"/>
    <property type="match status" value="1"/>
</dbReference>
<keyword evidence="4 16" id="KW-0132">Cell division</keyword>
<keyword evidence="5 16" id="KW-0121">Carboxypeptidase</keyword>
<dbReference type="Gene3D" id="3.40.710.10">
    <property type="entry name" value="DD-peptidase/beta-lactamase superfamily"/>
    <property type="match status" value="1"/>
</dbReference>
<feature type="domain" description="Penicillin-binding protein dimerisation" evidence="18">
    <location>
        <begin position="68"/>
        <end position="217"/>
    </location>
</feature>
<dbReference type="SUPFAM" id="SSF56519">
    <property type="entry name" value="Penicillin binding protein dimerisation domain"/>
    <property type="match status" value="1"/>
</dbReference>
<dbReference type="PANTHER" id="PTHR30627:SF1">
    <property type="entry name" value="PEPTIDOGLYCAN D,D-TRANSPEPTIDASE FTSI"/>
    <property type="match status" value="1"/>
</dbReference>
<dbReference type="EC" id="3.4.16.4" evidence="16"/>
<dbReference type="InterPro" id="IPR036138">
    <property type="entry name" value="PBP_dimer_sf"/>
</dbReference>
<evidence type="ECO:0000256" key="6">
    <source>
        <dbReference type="ARBA" id="ARBA00022670"/>
    </source>
</evidence>
<comment type="similarity">
    <text evidence="16">Belongs to the transpeptidase family. FtsI subfamily.</text>
</comment>
<keyword evidence="12 16" id="KW-0472">Membrane</keyword>
<dbReference type="Gene3D" id="3.30.450.330">
    <property type="match status" value="1"/>
</dbReference>
<proteinExistence type="inferred from homology"/>
<evidence type="ECO:0000313" key="19">
    <source>
        <dbReference type="EMBL" id="MDC7713332.1"/>
    </source>
</evidence>
<dbReference type="EMBL" id="JAQQLE010000002">
    <property type="protein sequence ID" value="MDC7713332.1"/>
    <property type="molecule type" value="Genomic_DNA"/>
</dbReference>
<sequence>MSRVYTPRYQQNLKPAMRLAPGRVAVVLSLLGALLLALLARAIYLQVVQQDFLQNQGDARFRRSLLLEANRGEITDRNGEPLAISTPVQSIWASPVDMDLRTVPAAKLQQLARLLEMPLDEVMHKLSDNKREFVYLKRQISPALAQQVMALEIPGIAKQQEFRRYYPAGEMLAHVVGFTGVDGKGQEGFELTREKMLAGRHGSRTVLKDRRGHIVEDLAVIEPPRDGQTLQLSIDKRIQYLAYRELKAAMDVNKAKAGGVVVLDARTGEVLALANTPSYNPNNRAVLEPEMRRNRAVVDMFEPGSTMKPFPIAMALDAGKVTPDTVFDTQTYRIGPATVRDTHPKPAMTVTQIIQKSSNVGASKMAAMFSPEDMWTFYRQAGFGQSPQTGFPGESAGRLRDWQNWRPIEQATMSFGYGVSVSLLQLARAYTVFTNGGALLPVSFTRLASPLPGKGLIKPESAKKMRDMMVSVTEEGGTAVRAQVLGYRVGGKSGTARKLVGGAYAANKHIGLFVGFAPATAPRLIVAIMIDEPGAGSYYGGAVAGPAFSNIMAGSLRIMGVEPDAPSNNTLIPEHQISEVREET</sequence>
<keyword evidence="15 16" id="KW-0961">Cell wall biogenesis/degradation</keyword>
<keyword evidence="10 16" id="KW-0573">Peptidoglycan synthesis</keyword>
<dbReference type="InterPro" id="IPR012338">
    <property type="entry name" value="Beta-lactam/transpept-like"/>
</dbReference>
<evidence type="ECO:0000256" key="10">
    <source>
        <dbReference type="ARBA" id="ARBA00022984"/>
    </source>
</evidence>
<keyword evidence="7 16" id="KW-0812">Transmembrane</keyword>
<comment type="caution">
    <text evidence="19">The sequence shown here is derived from an EMBL/GenBank/DDBJ whole genome shotgun (WGS) entry which is preliminary data.</text>
</comment>
<evidence type="ECO:0000256" key="15">
    <source>
        <dbReference type="ARBA" id="ARBA00023316"/>
    </source>
</evidence>
<evidence type="ECO:0000256" key="16">
    <source>
        <dbReference type="HAMAP-Rule" id="MF_02080"/>
    </source>
</evidence>
<dbReference type="InterPro" id="IPR050515">
    <property type="entry name" value="Beta-lactam/transpept"/>
</dbReference>
<evidence type="ECO:0000259" key="17">
    <source>
        <dbReference type="Pfam" id="PF00905"/>
    </source>
</evidence>
<dbReference type="InterPro" id="IPR001460">
    <property type="entry name" value="PCN-bd_Tpept"/>
</dbReference>
<keyword evidence="6 16" id="KW-0645">Protease</keyword>
<keyword evidence="3 16" id="KW-0997">Cell inner membrane</keyword>
<reference evidence="19 20" key="1">
    <citation type="submission" date="2023-01" db="EMBL/GenBank/DDBJ databases">
        <title>Novel species of the genus Vogesella isolated from rivers.</title>
        <authorList>
            <person name="Lu H."/>
        </authorList>
    </citation>
    <scope>NUCLEOTIDE SEQUENCE [LARGE SCALE GENOMIC DNA]</scope>
    <source>
        <strain evidence="19 20">LYT5W</strain>
    </source>
</reference>
<organism evidence="19 20">
    <name type="scientific">Vogesella margarita</name>
    <dbReference type="NCBI Taxonomy" id="2984199"/>
    <lineage>
        <taxon>Bacteria</taxon>
        <taxon>Pseudomonadati</taxon>
        <taxon>Pseudomonadota</taxon>
        <taxon>Betaproteobacteria</taxon>
        <taxon>Neisseriales</taxon>
        <taxon>Chromobacteriaceae</taxon>
        <taxon>Vogesella</taxon>
    </lineage>
</organism>
<accession>A0ABT5ILA0</accession>
<evidence type="ECO:0000256" key="9">
    <source>
        <dbReference type="ARBA" id="ARBA00022960"/>
    </source>
</evidence>
<protein>
    <recommendedName>
        <fullName evidence="16">Peptidoglycan D,D-transpeptidase FtsI</fullName>
        <ecNumber evidence="16">3.4.16.4</ecNumber>
    </recommendedName>
    <alternativeName>
        <fullName evidence="16">Penicillin-binding protein 3</fullName>
        <shortName evidence="16">PBP-3</shortName>
    </alternativeName>
</protein>
<evidence type="ECO:0000256" key="2">
    <source>
        <dbReference type="ARBA" id="ARBA00022475"/>
    </source>
</evidence>
<evidence type="ECO:0000256" key="4">
    <source>
        <dbReference type="ARBA" id="ARBA00022618"/>
    </source>
</evidence>
<dbReference type="Gene3D" id="3.90.1310.10">
    <property type="entry name" value="Penicillin-binding protein 2a (Domain 2)"/>
    <property type="match status" value="1"/>
</dbReference>
<keyword evidence="13 16" id="KW-0717">Septation</keyword>
<feature type="active site" description="Acyl-ester intermediate" evidence="16">
    <location>
        <position position="305"/>
    </location>
</feature>
<keyword evidence="20" id="KW-1185">Reference proteome</keyword>
<evidence type="ECO:0000256" key="7">
    <source>
        <dbReference type="ARBA" id="ARBA00022692"/>
    </source>
</evidence>
<name>A0ABT5ILA0_9NEIS</name>
<evidence type="ECO:0000256" key="3">
    <source>
        <dbReference type="ARBA" id="ARBA00022519"/>
    </source>
</evidence>
<keyword evidence="9 16" id="KW-0133">Cell shape</keyword>
<dbReference type="Pfam" id="PF03717">
    <property type="entry name" value="PBP_dimer"/>
    <property type="match status" value="1"/>
</dbReference>
<evidence type="ECO:0000256" key="14">
    <source>
        <dbReference type="ARBA" id="ARBA00023306"/>
    </source>
</evidence>
<evidence type="ECO:0000256" key="12">
    <source>
        <dbReference type="ARBA" id="ARBA00023136"/>
    </source>
</evidence>
<comment type="subcellular location">
    <subcellularLocation>
        <location evidence="1">Membrane</location>
    </subcellularLocation>
</comment>
<comment type="pathway">
    <text evidence="16">Cell wall biogenesis; peptidoglycan biosynthesis.</text>
</comment>
<evidence type="ECO:0000256" key="11">
    <source>
        <dbReference type="ARBA" id="ARBA00022989"/>
    </source>
</evidence>
<gene>
    <name evidence="16" type="primary">ftsI</name>
    <name evidence="19" type="ORF">PQU96_04135</name>
</gene>
<feature type="domain" description="Penicillin-binding protein transpeptidase" evidence="17">
    <location>
        <begin position="258"/>
        <end position="552"/>
    </location>
</feature>
<dbReference type="InterPro" id="IPR005311">
    <property type="entry name" value="PBP_dimer"/>
</dbReference>
<keyword evidence="8 16" id="KW-0378">Hydrolase</keyword>
<dbReference type="HAMAP" id="MF_02080">
    <property type="entry name" value="FtsI_transpept"/>
    <property type="match status" value="1"/>
</dbReference>
<comment type="function">
    <text evidence="16">Catalyzes cross-linking of the peptidoglycan cell wall at the division septum.</text>
</comment>
<keyword evidence="11 16" id="KW-1133">Transmembrane helix</keyword>
<keyword evidence="14 16" id="KW-0131">Cell cycle</keyword>
<dbReference type="InterPro" id="IPR037532">
    <property type="entry name" value="FtsI_transpept"/>
</dbReference>